<dbReference type="PANTHER" id="PTHR12483:SF115">
    <property type="entry name" value="COPPER TRANSPORT PROTEIN"/>
    <property type="match status" value="1"/>
</dbReference>
<dbReference type="Gene3D" id="2.160.10.20">
    <property type="entry name" value="Insect antifreeze protein"/>
    <property type="match status" value="1"/>
</dbReference>
<evidence type="ECO:0000313" key="5">
    <source>
        <dbReference type="Proteomes" id="UP000504606"/>
    </source>
</evidence>
<protein>
    <recommendedName>
        <fullName evidence="4">Copper transport protein</fullName>
    </recommendedName>
</protein>
<evidence type="ECO:0000256" key="4">
    <source>
        <dbReference type="RuleBase" id="RU367022"/>
    </source>
</evidence>
<dbReference type="RefSeq" id="XP_026289610.1">
    <property type="nucleotide sequence ID" value="XM_026433825.2"/>
</dbReference>
<dbReference type="Proteomes" id="UP000504606">
    <property type="component" value="Unplaced"/>
</dbReference>
<dbReference type="Pfam" id="PF04145">
    <property type="entry name" value="Ctr"/>
    <property type="match status" value="1"/>
</dbReference>
<keyword evidence="5" id="KW-1185">Reference proteome</keyword>
<dbReference type="PANTHER" id="PTHR12483">
    <property type="entry name" value="SOLUTE CARRIER FAMILY 31 COPPER TRANSPORTERS"/>
    <property type="match status" value="1"/>
</dbReference>
<accession>A0A6J1TD23</accession>
<comment type="similarity">
    <text evidence="4">Belongs to the copper transporter (Ctr) (TC 1.A.56) family. SLC31A subfamily.</text>
</comment>
<organism evidence="5 7">
    <name type="scientific">Frankliniella occidentalis</name>
    <name type="common">Western flower thrips</name>
    <name type="synonym">Euthrips occidentalis</name>
    <dbReference type="NCBI Taxonomy" id="133901"/>
    <lineage>
        <taxon>Eukaryota</taxon>
        <taxon>Metazoa</taxon>
        <taxon>Ecdysozoa</taxon>
        <taxon>Arthropoda</taxon>
        <taxon>Hexapoda</taxon>
        <taxon>Insecta</taxon>
        <taxon>Pterygota</taxon>
        <taxon>Neoptera</taxon>
        <taxon>Paraneoptera</taxon>
        <taxon>Thysanoptera</taxon>
        <taxon>Terebrantia</taxon>
        <taxon>Thripoidea</taxon>
        <taxon>Thripidae</taxon>
        <taxon>Frankliniella</taxon>
    </lineage>
</organism>
<dbReference type="InterPro" id="IPR007274">
    <property type="entry name" value="Cop_transporter"/>
</dbReference>
<evidence type="ECO:0000313" key="6">
    <source>
        <dbReference type="RefSeq" id="XP_026289609.1"/>
    </source>
</evidence>
<feature type="transmembrane region" description="Helical" evidence="4">
    <location>
        <begin position="214"/>
        <end position="233"/>
    </location>
</feature>
<dbReference type="AlphaFoldDB" id="A0A6J1TD23"/>
<dbReference type="GO" id="GO:0005375">
    <property type="term" value="F:copper ion transmembrane transporter activity"/>
    <property type="evidence" value="ECO:0007669"/>
    <property type="project" value="UniProtKB-UniRule"/>
</dbReference>
<evidence type="ECO:0000256" key="1">
    <source>
        <dbReference type="ARBA" id="ARBA00022692"/>
    </source>
</evidence>
<evidence type="ECO:0000256" key="3">
    <source>
        <dbReference type="ARBA" id="ARBA00023136"/>
    </source>
</evidence>
<name>A0A6J1TD23_FRAOC</name>
<dbReference type="OrthoDB" id="161814at2759"/>
<keyword evidence="4" id="KW-0813">Transport</keyword>
<keyword evidence="4" id="KW-0186">Copper</keyword>
<dbReference type="KEGG" id="foc:113214456"/>
<evidence type="ECO:0000313" key="7">
    <source>
        <dbReference type="RefSeq" id="XP_026289610.1"/>
    </source>
</evidence>
<dbReference type="RefSeq" id="XP_026289609.1">
    <property type="nucleotide sequence ID" value="XM_026433824.2"/>
</dbReference>
<evidence type="ECO:0000256" key="2">
    <source>
        <dbReference type="ARBA" id="ARBA00022989"/>
    </source>
</evidence>
<proteinExistence type="inferred from homology"/>
<keyword evidence="2 4" id="KW-1133">Transmembrane helix</keyword>
<feature type="transmembrane region" description="Helical" evidence="4">
    <location>
        <begin position="114"/>
        <end position="136"/>
    </location>
</feature>
<keyword evidence="4" id="KW-0187">Copper transport</keyword>
<keyword evidence="1 4" id="KW-0812">Transmembrane</keyword>
<keyword evidence="4" id="KW-0406">Ion transport</keyword>
<reference evidence="6 7" key="1">
    <citation type="submission" date="2025-04" db="UniProtKB">
        <authorList>
            <consortium name="RefSeq"/>
        </authorList>
    </citation>
    <scope>IDENTIFICATION</scope>
    <source>
        <tissue evidence="6 7">Whole organism</tissue>
    </source>
</reference>
<dbReference type="GeneID" id="113214456"/>
<sequence>MMDHSMMDHSAMNHSMMEHSAMDHSMMDHSMMDHSAMNHSMMDHSAMKNAAVDHSTMNHSMMDHSMMDHSVMDHSMSNHSMVGHASHSGMDHSGMSMSMTFHFGVMETVLFKGWQVGGVSTLLLSCVGIFFMAFIYEGIKYYRENLLWKTYNALHYRAVDGNAVPDAENHKTVVREIIRKEEPKMFSQKHVVQTCLHIVQLTVSYLLMLIFMTYNVWLCLAVVAGSASGYFVFGWKRTVVVDMTETCH</sequence>
<gene>
    <name evidence="6 7" type="primary">LOC113214456</name>
</gene>
<keyword evidence="3 4" id="KW-0472">Membrane</keyword>
<dbReference type="GO" id="GO:0016020">
    <property type="term" value="C:membrane"/>
    <property type="evidence" value="ECO:0007669"/>
    <property type="project" value="UniProtKB-SubCell"/>
</dbReference>
<comment type="subcellular location">
    <subcellularLocation>
        <location evidence="4">Membrane</location>
        <topology evidence="4">Multi-pass membrane protein</topology>
    </subcellularLocation>
</comment>